<evidence type="ECO:0000313" key="2">
    <source>
        <dbReference type="Proteomes" id="UP001153050"/>
    </source>
</evidence>
<accession>A0ABM9EA74</accession>
<dbReference type="EMBL" id="CAKXZT010000148">
    <property type="protein sequence ID" value="CAH2406107.1"/>
    <property type="molecule type" value="Genomic_DNA"/>
</dbReference>
<keyword evidence="2" id="KW-1185">Reference proteome</keyword>
<organism evidence="1 2">
    <name type="scientific">Mesorhizobium escarrei</name>
    <dbReference type="NCBI Taxonomy" id="666018"/>
    <lineage>
        <taxon>Bacteria</taxon>
        <taxon>Pseudomonadati</taxon>
        <taxon>Pseudomonadota</taxon>
        <taxon>Alphaproteobacteria</taxon>
        <taxon>Hyphomicrobiales</taxon>
        <taxon>Phyllobacteriaceae</taxon>
        <taxon>Mesorhizobium</taxon>
    </lineage>
</organism>
<proteinExistence type="predicted"/>
<name>A0ABM9EA74_9HYPH</name>
<comment type="caution">
    <text evidence="1">The sequence shown here is derived from an EMBL/GenBank/DDBJ whole genome shotgun (WGS) entry which is preliminary data.</text>
</comment>
<reference evidence="1 2" key="1">
    <citation type="submission" date="2022-03" db="EMBL/GenBank/DDBJ databases">
        <authorList>
            <person name="Brunel B."/>
        </authorList>
    </citation>
    <scope>NUCLEOTIDE SEQUENCE [LARGE SCALE GENOMIC DNA]</scope>
    <source>
        <strain evidence="1">STM5069sample</strain>
    </source>
</reference>
<gene>
    <name evidence="1" type="ORF">MES5069_510040</name>
</gene>
<evidence type="ECO:0008006" key="3">
    <source>
        <dbReference type="Google" id="ProtNLM"/>
    </source>
</evidence>
<evidence type="ECO:0000313" key="1">
    <source>
        <dbReference type="EMBL" id="CAH2406107.1"/>
    </source>
</evidence>
<dbReference type="Proteomes" id="UP001153050">
    <property type="component" value="Unassembled WGS sequence"/>
</dbReference>
<sequence length="96" mass="10015">MDTLPGRRLALMTMVVGVTVGAAGLAALRSGMATATGASLLPLGATSLEELSARLSKTPRRRFPLRKFRLTAFTSGNGADRGVQSNYQIPLGKGVL</sequence>
<protein>
    <recommendedName>
        <fullName evidence="3">Oxidoreductase</fullName>
    </recommendedName>
</protein>